<dbReference type="Proteomes" id="UP001162060">
    <property type="component" value="Unassembled WGS sequence"/>
</dbReference>
<protein>
    <submittedName>
        <fullName evidence="2">Uncharacterized protein</fullName>
    </submittedName>
</protein>
<evidence type="ECO:0000313" key="3">
    <source>
        <dbReference type="Proteomes" id="UP001162060"/>
    </source>
</evidence>
<sequence length="228" mass="24357">MPPAILRLTVFSTMLLSSANAALRLENSARLLQAESSSGWPTLSIAVKPSVVGHPDCRYTMSAVPVLSEGGTKVLYDVSTSFDHRTASCIDKSVASYKQTNGYALVNLLPLAQKNFVCLDSESGRHMIPRINFMLQEVAGIDDGDAVASTSTCKKKYTITLSEEDYAVCITKPGAEMTISGEDMLLTVTYAGDVKVTSNGGETTGCRRVSVPFEVKEALGKTLLAPGH</sequence>
<gene>
    <name evidence="2" type="ORF">PM001_LOCUS6186</name>
</gene>
<keyword evidence="1" id="KW-0732">Signal</keyword>
<accession>A0AAV1TEY5</accession>
<name>A0AAV1TEY5_9STRA</name>
<organism evidence="2 3">
    <name type="scientific">Peronospora matthiolae</name>
    <dbReference type="NCBI Taxonomy" id="2874970"/>
    <lineage>
        <taxon>Eukaryota</taxon>
        <taxon>Sar</taxon>
        <taxon>Stramenopiles</taxon>
        <taxon>Oomycota</taxon>
        <taxon>Peronosporomycetes</taxon>
        <taxon>Peronosporales</taxon>
        <taxon>Peronosporaceae</taxon>
        <taxon>Peronospora</taxon>
    </lineage>
</organism>
<evidence type="ECO:0000313" key="2">
    <source>
        <dbReference type="EMBL" id="CAK7919791.1"/>
    </source>
</evidence>
<reference evidence="2" key="1">
    <citation type="submission" date="2024-01" db="EMBL/GenBank/DDBJ databases">
        <authorList>
            <person name="Webb A."/>
        </authorList>
    </citation>
    <scope>NUCLEOTIDE SEQUENCE</scope>
    <source>
        <strain evidence="2">Pm1</strain>
    </source>
</reference>
<comment type="caution">
    <text evidence="2">The sequence shown here is derived from an EMBL/GenBank/DDBJ whole genome shotgun (WGS) entry which is preliminary data.</text>
</comment>
<feature type="signal peptide" evidence="1">
    <location>
        <begin position="1"/>
        <end position="21"/>
    </location>
</feature>
<feature type="chain" id="PRO_5043763198" evidence="1">
    <location>
        <begin position="22"/>
        <end position="228"/>
    </location>
</feature>
<proteinExistence type="predicted"/>
<dbReference type="EMBL" id="CAKLBY020000050">
    <property type="protein sequence ID" value="CAK7919791.1"/>
    <property type="molecule type" value="Genomic_DNA"/>
</dbReference>
<dbReference type="AlphaFoldDB" id="A0AAV1TEY5"/>
<evidence type="ECO:0000256" key="1">
    <source>
        <dbReference type="SAM" id="SignalP"/>
    </source>
</evidence>